<dbReference type="EMBL" id="JADXDR010000217">
    <property type="protein sequence ID" value="KAI7835906.1"/>
    <property type="molecule type" value="Genomic_DNA"/>
</dbReference>
<accession>A0AAD5DGT8</accession>
<dbReference type="AlphaFoldDB" id="A0AAD5DGT8"/>
<name>A0AAD5DGT8_9CHLO</name>
<organism evidence="1 2">
    <name type="scientific">Chlorella ohadii</name>
    <dbReference type="NCBI Taxonomy" id="2649997"/>
    <lineage>
        <taxon>Eukaryota</taxon>
        <taxon>Viridiplantae</taxon>
        <taxon>Chlorophyta</taxon>
        <taxon>core chlorophytes</taxon>
        <taxon>Trebouxiophyceae</taxon>
        <taxon>Chlorellales</taxon>
        <taxon>Chlorellaceae</taxon>
        <taxon>Chlorella clade</taxon>
        <taxon>Chlorella</taxon>
    </lineage>
</organism>
<evidence type="ECO:0000313" key="2">
    <source>
        <dbReference type="Proteomes" id="UP001205105"/>
    </source>
</evidence>
<gene>
    <name evidence="1" type="ORF">COHA_010209</name>
</gene>
<keyword evidence="2" id="KW-1185">Reference proteome</keyword>
<protein>
    <submittedName>
        <fullName evidence="1">Uncharacterized protein</fullName>
    </submittedName>
</protein>
<proteinExistence type="predicted"/>
<reference evidence="1" key="1">
    <citation type="submission" date="2020-11" db="EMBL/GenBank/DDBJ databases">
        <title>Chlorella ohadii genome sequencing and assembly.</title>
        <authorList>
            <person name="Murik O."/>
            <person name="Treves H."/>
            <person name="Kedem I."/>
            <person name="Shotland Y."/>
            <person name="Kaplan A."/>
        </authorList>
    </citation>
    <scope>NUCLEOTIDE SEQUENCE</scope>
    <source>
        <strain evidence="1">1</strain>
    </source>
</reference>
<comment type="caution">
    <text evidence="1">The sequence shown here is derived from an EMBL/GenBank/DDBJ whole genome shotgun (WGS) entry which is preliminary data.</text>
</comment>
<sequence>MAAAEAPISTEAKTMSPPDAVSCILVDHLNGRTLISVFEGLKKGQDDAMVEKVVHTIALHCRLHNQAVGEALLPLVMKLGKGKELGKALKAKMTEIEGLLETLDKTKASGERGLASIKAMVTQTLARADRLNGSCTMCRSFPQEMGAEAEELVAAAEQMEAIKIKAPLMPQPKAFA</sequence>
<dbReference type="Proteomes" id="UP001205105">
    <property type="component" value="Unassembled WGS sequence"/>
</dbReference>
<evidence type="ECO:0000313" key="1">
    <source>
        <dbReference type="EMBL" id="KAI7835906.1"/>
    </source>
</evidence>